<gene>
    <name evidence="12" type="ORF">CHLRE_10g439000v5</name>
</gene>
<feature type="compositionally biased region" description="Low complexity" evidence="8">
    <location>
        <begin position="582"/>
        <end position="610"/>
    </location>
</feature>
<evidence type="ECO:0008006" key="14">
    <source>
        <dbReference type="Google" id="ProtNLM"/>
    </source>
</evidence>
<evidence type="ECO:0000259" key="11">
    <source>
        <dbReference type="PROSITE" id="PS50929"/>
    </source>
</evidence>
<evidence type="ECO:0000313" key="12">
    <source>
        <dbReference type="EMBL" id="PNW77493.1"/>
    </source>
</evidence>
<dbReference type="Gene3D" id="3.40.50.300">
    <property type="entry name" value="P-loop containing nucleotide triphosphate hydrolases"/>
    <property type="match status" value="1"/>
</dbReference>
<keyword evidence="7 9" id="KW-0472">Membrane</keyword>
<evidence type="ECO:0000256" key="4">
    <source>
        <dbReference type="ARBA" id="ARBA00022741"/>
    </source>
</evidence>
<sequence length="783" mass="83067">MLLMPQKALRGSARLTRSTRPLRPTQKTWRWSPTSVAGATKQSAPLALVPKKKPDGPSTDLGVILGRLSQLALPYWQEEKSARWKLAGVVGLTLATTAVSVVFNFLGRDFFTALSDKDEVAFKYQLMKYLAGFALGIPVFVFKSYFQSKLALEWRQWMTERLLAEYLSERTFYGLQQSAEVDNPDQRITSDVATFTDTALGLSLTLLNAAIDLVSFSGILFTIYPPLFAALVLYSVGGTAASVALGKNLVTLNFNQEAREADFRYGLVRVRENAESIAFYDGDQDERALLKLRLQAAVENYMGLITASRNLDFFTSYYRYLIQLLPAAVVAPLFFQGKIDFGVINQSQSAFNHILNDVSLVIYQIEALAGFSAVVDRLGEFDEAVVSRRAQQQQLAERAKAGAPADSDVAAAAATSSAPVVVGGDDETSLAALPGIELRFQAAAAADAASSAAAAATAATASASTSTSTSTHTGSSSHHGRPLLQVRDLTVATPRGRNVLLTGLDLDLMSGQSLLVMGPSGAGKTSLLRAVAGLWSEGRGSIDVGAARDDVMFLPQRPYMVLGSLRDQALYPRRHTQQQEGSTATASSSAPASDSSSTSSTSTSSPAAAPLVPPPSDAEILSVLELVQLGHLVTRYAPDAEGEAAGTANGNGASTSATTRGGHASPSSLSAAAAKAALDTSADWASSLSLGEQQRLGWARLLLARPQPALALLDEATSALDQDTEARLYKVLAQSGISYVSVGHRSTLRDFHSALLQLRPDGAGGVTWEVRPLEAAQVAAATQ</sequence>
<feature type="compositionally biased region" description="Low complexity" evidence="8">
    <location>
        <begin position="462"/>
        <end position="477"/>
    </location>
</feature>
<dbReference type="STRING" id="3055.A0A2K3DAD7"/>
<dbReference type="Pfam" id="PF06472">
    <property type="entry name" value="ABC_membrane_2"/>
    <property type="match status" value="1"/>
</dbReference>
<dbReference type="RefSeq" id="XP_042920164.1">
    <property type="nucleotide sequence ID" value="XM_043066767.1"/>
</dbReference>
<keyword evidence="5" id="KW-0067">ATP-binding</keyword>
<dbReference type="InterPro" id="IPR050835">
    <property type="entry name" value="ABC_transporter_sub-D"/>
</dbReference>
<dbReference type="AlphaFoldDB" id="A0A2K3DAD7"/>
<dbReference type="InterPro" id="IPR017871">
    <property type="entry name" value="ABC_transporter-like_CS"/>
</dbReference>
<dbReference type="InterPro" id="IPR027417">
    <property type="entry name" value="P-loop_NTPase"/>
</dbReference>
<keyword evidence="3 9" id="KW-0812">Transmembrane</keyword>
<feature type="region of interest" description="Disordered" evidence="8">
    <location>
        <begin position="573"/>
        <end position="613"/>
    </location>
</feature>
<feature type="region of interest" description="Disordered" evidence="8">
    <location>
        <begin position="462"/>
        <end position="484"/>
    </location>
</feature>
<dbReference type="PROSITE" id="PS50929">
    <property type="entry name" value="ABC_TM1F"/>
    <property type="match status" value="1"/>
</dbReference>
<evidence type="ECO:0000256" key="3">
    <source>
        <dbReference type="ARBA" id="ARBA00022692"/>
    </source>
</evidence>
<comment type="similarity">
    <text evidence="1">Belongs to the ABC transporter superfamily. ABCD family. Peroxisomal fatty acyl CoA transporter (TC 3.A.1.203) subfamily.</text>
</comment>
<feature type="domain" description="ABC transmembrane type-1" evidence="11">
    <location>
        <begin position="87"/>
        <end position="370"/>
    </location>
</feature>
<dbReference type="GO" id="GO:0005524">
    <property type="term" value="F:ATP binding"/>
    <property type="evidence" value="ECO:0007669"/>
    <property type="project" value="UniProtKB-KW"/>
</dbReference>
<evidence type="ECO:0000259" key="10">
    <source>
        <dbReference type="PROSITE" id="PS50893"/>
    </source>
</evidence>
<proteinExistence type="inferred from homology"/>
<keyword evidence="2" id="KW-0813">Transport</keyword>
<evidence type="ECO:0000256" key="8">
    <source>
        <dbReference type="SAM" id="MobiDB-lite"/>
    </source>
</evidence>
<dbReference type="OrthoDB" id="422637at2759"/>
<dbReference type="InterPro" id="IPR011527">
    <property type="entry name" value="ABC1_TM_dom"/>
</dbReference>
<feature type="transmembrane region" description="Helical" evidence="9">
    <location>
        <begin position="126"/>
        <end position="146"/>
    </location>
</feature>
<dbReference type="KEGG" id="cre:CHLRE_10g439000v5"/>
<dbReference type="ExpressionAtlas" id="A0A2K3DAD7">
    <property type="expression patterns" value="baseline"/>
</dbReference>
<dbReference type="FunCoup" id="A0A2K3DAD7">
    <property type="interactions" value="2214"/>
</dbReference>
<accession>A0A2K3DAD7</accession>
<keyword evidence="4" id="KW-0547">Nucleotide-binding</keyword>
<dbReference type="GO" id="GO:0016887">
    <property type="term" value="F:ATP hydrolysis activity"/>
    <property type="evidence" value="ECO:0007669"/>
    <property type="project" value="InterPro"/>
</dbReference>
<dbReference type="SUPFAM" id="SSF90123">
    <property type="entry name" value="ABC transporter transmembrane region"/>
    <property type="match status" value="1"/>
</dbReference>
<dbReference type="InParanoid" id="A0A2K3DAD7"/>
<dbReference type="Gramene" id="PNW77493">
    <property type="protein sequence ID" value="PNW77493"/>
    <property type="gene ID" value="CHLRE_10g439000v5"/>
</dbReference>
<dbReference type="InterPro" id="IPR003439">
    <property type="entry name" value="ABC_transporter-like_ATP-bd"/>
</dbReference>
<dbReference type="PANTHER" id="PTHR11384">
    <property type="entry name" value="ATP-BINDING CASSETTE, SUB-FAMILY D MEMBER"/>
    <property type="match status" value="1"/>
</dbReference>
<dbReference type="SUPFAM" id="SSF52540">
    <property type="entry name" value="P-loop containing nucleoside triphosphate hydrolases"/>
    <property type="match status" value="1"/>
</dbReference>
<dbReference type="PROSITE" id="PS50893">
    <property type="entry name" value="ABC_TRANSPORTER_2"/>
    <property type="match status" value="1"/>
</dbReference>
<evidence type="ECO:0000256" key="1">
    <source>
        <dbReference type="ARBA" id="ARBA00008575"/>
    </source>
</evidence>
<dbReference type="PaxDb" id="3055-EDP05817"/>
<dbReference type="PROSITE" id="PS00211">
    <property type="entry name" value="ABC_TRANSPORTER_1"/>
    <property type="match status" value="1"/>
</dbReference>
<evidence type="ECO:0000256" key="2">
    <source>
        <dbReference type="ARBA" id="ARBA00022448"/>
    </source>
</evidence>
<feature type="region of interest" description="Disordered" evidence="8">
    <location>
        <begin position="13"/>
        <end position="34"/>
    </location>
</feature>
<dbReference type="GeneID" id="5716007"/>
<evidence type="ECO:0000313" key="13">
    <source>
        <dbReference type="Proteomes" id="UP000006906"/>
    </source>
</evidence>
<feature type="region of interest" description="Disordered" evidence="8">
    <location>
        <begin position="643"/>
        <end position="667"/>
    </location>
</feature>
<evidence type="ECO:0000256" key="7">
    <source>
        <dbReference type="ARBA" id="ARBA00023136"/>
    </source>
</evidence>
<keyword evidence="13" id="KW-1185">Reference proteome</keyword>
<evidence type="ECO:0000256" key="9">
    <source>
        <dbReference type="SAM" id="Phobius"/>
    </source>
</evidence>
<dbReference type="InterPro" id="IPR003593">
    <property type="entry name" value="AAA+_ATPase"/>
</dbReference>
<feature type="compositionally biased region" description="Low complexity" evidence="8">
    <location>
        <begin position="14"/>
        <end position="25"/>
    </location>
</feature>
<dbReference type="Gene3D" id="1.20.1560.10">
    <property type="entry name" value="ABC transporter type 1, transmembrane domain"/>
    <property type="match status" value="1"/>
</dbReference>
<name>A0A2K3DAD7_CHLRE</name>
<dbReference type="OMA" id="DIQAGHF"/>
<dbReference type="Proteomes" id="UP000006906">
    <property type="component" value="Chromosome 10"/>
</dbReference>
<dbReference type="SMART" id="SM00382">
    <property type="entry name" value="AAA"/>
    <property type="match status" value="1"/>
</dbReference>
<organism evidence="12 13">
    <name type="scientific">Chlamydomonas reinhardtii</name>
    <name type="common">Chlamydomonas smithii</name>
    <dbReference type="NCBI Taxonomy" id="3055"/>
    <lineage>
        <taxon>Eukaryota</taxon>
        <taxon>Viridiplantae</taxon>
        <taxon>Chlorophyta</taxon>
        <taxon>core chlorophytes</taxon>
        <taxon>Chlorophyceae</taxon>
        <taxon>CS clade</taxon>
        <taxon>Chlamydomonadales</taxon>
        <taxon>Chlamydomonadaceae</taxon>
        <taxon>Chlamydomonas</taxon>
    </lineage>
</organism>
<evidence type="ECO:0000256" key="5">
    <source>
        <dbReference type="ARBA" id="ARBA00022840"/>
    </source>
</evidence>
<protein>
    <recommendedName>
        <fullName evidence="14">ABC transporter domain-containing protein</fullName>
    </recommendedName>
</protein>
<dbReference type="Pfam" id="PF00005">
    <property type="entry name" value="ABC_tran"/>
    <property type="match status" value="1"/>
</dbReference>
<dbReference type="InterPro" id="IPR036640">
    <property type="entry name" value="ABC1_TM_sf"/>
</dbReference>
<dbReference type="EMBL" id="CM008971">
    <property type="protein sequence ID" value="PNW77493.1"/>
    <property type="molecule type" value="Genomic_DNA"/>
</dbReference>
<evidence type="ECO:0000256" key="6">
    <source>
        <dbReference type="ARBA" id="ARBA00022989"/>
    </source>
</evidence>
<reference evidence="12 13" key="1">
    <citation type="journal article" date="2007" name="Science">
        <title>The Chlamydomonas genome reveals the evolution of key animal and plant functions.</title>
        <authorList>
            <person name="Merchant S.S."/>
            <person name="Prochnik S.E."/>
            <person name="Vallon O."/>
            <person name="Harris E.H."/>
            <person name="Karpowicz S.J."/>
            <person name="Witman G.B."/>
            <person name="Terry A."/>
            <person name="Salamov A."/>
            <person name="Fritz-Laylin L.K."/>
            <person name="Marechal-Drouard L."/>
            <person name="Marshall W.F."/>
            <person name="Qu L.H."/>
            <person name="Nelson D.R."/>
            <person name="Sanderfoot A.A."/>
            <person name="Spalding M.H."/>
            <person name="Kapitonov V.V."/>
            <person name="Ren Q."/>
            <person name="Ferris P."/>
            <person name="Lindquist E."/>
            <person name="Shapiro H."/>
            <person name="Lucas S.M."/>
            <person name="Grimwood J."/>
            <person name="Schmutz J."/>
            <person name="Cardol P."/>
            <person name="Cerutti H."/>
            <person name="Chanfreau G."/>
            <person name="Chen C.L."/>
            <person name="Cognat V."/>
            <person name="Croft M.T."/>
            <person name="Dent R."/>
            <person name="Dutcher S."/>
            <person name="Fernandez E."/>
            <person name="Fukuzawa H."/>
            <person name="Gonzalez-Ballester D."/>
            <person name="Gonzalez-Halphen D."/>
            <person name="Hallmann A."/>
            <person name="Hanikenne M."/>
            <person name="Hippler M."/>
            <person name="Inwood W."/>
            <person name="Jabbari K."/>
            <person name="Kalanon M."/>
            <person name="Kuras R."/>
            <person name="Lefebvre P.A."/>
            <person name="Lemaire S.D."/>
            <person name="Lobanov A.V."/>
            <person name="Lohr M."/>
            <person name="Manuell A."/>
            <person name="Meier I."/>
            <person name="Mets L."/>
            <person name="Mittag M."/>
            <person name="Mittelmeier T."/>
            <person name="Moroney J.V."/>
            <person name="Moseley J."/>
            <person name="Napoli C."/>
            <person name="Nedelcu A.M."/>
            <person name="Niyogi K."/>
            <person name="Novoselov S.V."/>
            <person name="Paulsen I.T."/>
            <person name="Pazour G."/>
            <person name="Purton S."/>
            <person name="Ral J.P."/>
            <person name="Riano-Pachon D.M."/>
            <person name="Riekhof W."/>
            <person name="Rymarquis L."/>
            <person name="Schroda M."/>
            <person name="Stern D."/>
            <person name="Umen J."/>
            <person name="Willows R."/>
            <person name="Wilson N."/>
            <person name="Zimmer S.L."/>
            <person name="Allmer J."/>
            <person name="Balk J."/>
            <person name="Bisova K."/>
            <person name="Chen C.J."/>
            <person name="Elias M."/>
            <person name="Gendler K."/>
            <person name="Hauser C."/>
            <person name="Lamb M.R."/>
            <person name="Ledford H."/>
            <person name="Long J.C."/>
            <person name="Minagawa J."/>
            <person name="Page M.D."/>
            <person name="Pan J."/>
            <person name="Pootakham W."/>
            <person name="Roje S."/>
            <person name="Rose A."/>
            <person name="Stahlberg E."/>
            <person name="Terauchi A.M."/>
            <person name="Yang P."/>
            <person name="Ball S."/>
            <person name="Bowler C."/>
            <person name="Dieckmann C.L."/>
            <person name="Gladyshev V.N."/>
            <person name="Green P."/>
            <person name="Jorgensen R."/>
            <person name="Mayfield S."/>
            <person name="Mueller-Roeber B."/>
            <person name="Rajamani S."/>
            <person name="Sayre R.T."/>
            <person name="Brokstein P."/>
            <person name="Dubchak I."/>
            <person name="Goodstein D."/>
            <person name="Hornick L."/>
            <person name="Huang Y.W."/>
            <person name="Jhaveri J."/>
            <person name="Luo Y."/>
            <person name="Martinez D."/>
            <person name="Ngau W.C."/>
            <person name="Otillar B."/>
            <person name="Poliakov A."/>
            <person name="Porter A."/>
            <person name="Szajkowski L."/>
            <person name="Werner G."/>
            <person name="Zhou K."/>
            <person name="Grigoriev I.V."/>
            <person name="Rokhsar D.S."/>
            <person name="Grossman A.R."/>
        </authorList>
    </citation>
    <scope>NUCLEOTIDE SEQUENCE [LARGE SCALE GENOMIC DNA]</scope>
    <source>
        <strain evidence="13">CC-503</strain>
    </source>
</reference>
<feature type="domain" description="ABC transporter" evidence="10">
    <location>
        <begin position="484"/>
        <end position="783"/>
    </location>
</feature>
<dbReference type="GO" id="GO:0140359">
    <property type="term" value="F:ABC-type transporter activity"/>
    <property type="evidence" value="ECO:0007669"/>
    <property type="project" value="InterPro"/>
</dbReference>
<dbReference type="GO" id="GO:0016020">
    <property type="term" value="C:membrane"/>
    <property type="evidence" value="ECO:0007669"/>
    <property type="project" value="InterPro"/>
</dbReference>
<feature type="transmembrane region" description="Helical" evidence="9">
    <location>
        <begin position="86"/>
        <end position="106"/>
    </location>
</feature>
<keyword evidence="6 9" id="KW-1133">Transmembrane helix</keyword>
<dbReference type="PANTHER" id="PTHR11384:SF59">
    <property type="entry name" value="LYSOSOMAL COBALAMIN TRANSPORTER ABCD4"/>
    <property type="match status" value="1"/>
</dbReference>